<dbReference type="VEuPathDB" id="CryptoDB:Cvel_18510"/>
<proteinExistence type="predicted"/>
<keyword evidence="1" id="KW-0175">Coiled coil</keyword>
<sequence>MTVLEDEQYGAGVGNFEHQIRSLEAKLQSEKLSAERFRKIADAMRVEVFEDYFPQGEPEQWAISLELLAPPCILTARDALFLLHSSLGLCVTSTCGLLATRWVASAPFGRWSATPQKTWRIALTSREVPHAPRMLSPKDLTEDAAILPCSMQSCIVAGDGAELLNSQPGLSRTFAPRLRTECEGQGARTLALEQWAVDGVGGEVEQRVSGCGYGAYTENEALCRLEERPESFPEDPFRALLRLRSEGRWTQWIERLFQGLETDSLPLETASVASALLSCAWEAGPLDHRLWMEQADGHPFTKMLEIVARLRQAVTERENKRKEPRALGLLAVLLLRLGETAKDLKSAGVRDLERRAVSEPEIENVTGACRNVCQSVGEGVRHIRDVLCRCLEENDGKIGGSTITPERLKQLQRSAGGSICSSPSELFTVRTGELLVNARPPFRGLLPDSLRQTKEFRRVFGDAQFAASRDVRYDGDLATHIQQNGLQFVFWWKGASSGRGPEPPGTLVVIERNARGGGRERQLVHMETLVGVLPPELLEGYSHWVNRRDRLLEFRPRRFDDPGFGPWNALTGNSTASKGPSAGGGLSVWGSLERGLVWRARRTSDDPTCAGGRRSYLVSVQSDTFDALFQKVFWRLGGRDLLTVWVDSGPKSGQRDQNSDSQMALVAERGSTSPQVCAELHRLGRAFYIHPSESPTISWEIESREDRGWYVASRQTPGVFMGLQQKLMLVKRETNTDFEMESKSANRVLPKERVGAKLLIPYGDLEAESQPPAGCWTPESHQKVKIKGREAHLRETEGKAAECTASCFVFELNSDLRRVDTPPSGLAHLFAAALFSLCRPPLPEPFTGRLAEDEVVERLQSGRVFGLQPFSEEELRLLDVIKRVSPKLNSSAPQLSSAVTTLVKRKIPVARLFAEVGEKPGCWSSSIAEHHKSLARNTKGAQPITVCSEEWREMLKRGSLGKALDPCLGFLEDFRVPSDFWKPPKPPDDLRSFPPRSEYNKRDLQFVAELAFCALRGHVPPWASGGALKRGTLLKRYFTKIDLEDAHPFDTGSIPPLGSDGFLERILSAFVWAADPSRQSESETGPAWSLAGLADSDSRREADAAVLCLVLACAGELQERKIVPPPYGRFIAPSSNWQYQSAKIREVGSKGLMKVETFSTSHAEWKAANKEAIDARSLWKRSEEMRERWRFARRFGGSDEFRNCLERFTPTDSLGLGFQESQRKRLLRDLDAADSASQKLQQTGSELAERVRRTREVLQKELANIQREEEVLSRLAAGADRMHRSPLHAILKPNSMSGRTISELEREKKSLQAKGTSYEHWMSKLGASKGLDLPLLWRDIREVEVEKSLKEQLQFDFDAAEKADREMHETATQLESVLRSQMEEKQQEAYKAEGHLRIVTAGLHRRYQERVHEALQFFDGMCQSKCDELSSAIDRETKAPPCLSLSCLQVEGSPLREDAYEVQVLPLPSPSKRYYNVPFLEEVNELLEQWHANRQLKGFLDRVEDALREKGGTQQAADRDDARTPPLGGVHLRDVFDYDPHSKAGFSALPVQVGSLVEEGRVAVRRDRPAPSEAALRLPSADKWVMAQRQRTAEEAAADPEAPQGSLSIVETGGAVEDFPVAPSVETALGSAYAAELEISCAQFRKYGDGQPQVEVIPSRQALVVDLRHRLTELQSLRQALARVTEPQTDGCRAMQRVGLWADGSGLRETLCKLSTVRLTDDLLDTPYVNARKTASSLALRFCKVLSRALRLRRCLALSDGGGNKQAELKRELANVGFVGWCPDIEKSWLVLEIQGDFTIRSVQAEVATELRIAALESGGAGRRSAERQVGRVIQLNMGEGKTKVIIPLLCLALRDRGIVPRVNLPRQLLGQSEDDLSSKLGGIFSCAVVPLPFSRDVKVKKDPQLPERLAAALNVLTPRGLVILVAPEHRQSLRNRPLFDVIESGGFNKLENPLGEWMDSRGVDVIDEVDEVLDCKRSLVWTVGDREEIDGGAAVWGRAQCMLRLVRRYVPQLREELGELHIELHGGAGAGSGDATNTRPPHEWQPFTPLSPQSVSRLKERLLDAMMPADLRSGIDGTNELLIALGGRQSKELQRQCALLRQYLSDSALGNAETEEAEEVLNSWGEDKIRDVILLRGFLVDGIL</sequence>
<protein>
    <recommendedName>
        <fullName evidence="2">DUF3638 domain-containing protein</fullName>
    </recommendedName>
</protein>
<reference evidence="3" key="1">
    <citation type="submission" date="2014-11" db="EMBL/GenBank/DDBJ databases">
        <authorList>
            <person name="Otto D Thomas"/>
            <person name="Naeem Raeece"/>
        </authorList>
    </citation>
    <scope>NUCLEOTIDE SEQUENCE</scope>
</reference>
<feature type="coiled-coil region" evidence="1">
    <location>
        <begin position="1223"/>
        <end position="1275"/>
    </location>
</feature>
<name>A0A0G4FS55_9ALVE</name>
<evidence type="ECO:0000256" key="1">
    <source>
        <dbReference type="SAM" id="Coils"/>
    </source>
</evidence>
<evidence type="ECO:0000259" key="2">
    <source>
        <dbReference type="Pfam" id="PF12340"/>
    </source>
</evidence>
<evidence type="ECO:0000313" key="3">
    <source>
        <dbReference type="EMBL" id="CEM17514.1"/>
    </source>
</evidence>
<dbReference type="InterPro" id="IPR022099">
    <property type="entry name" value="DUF3638"/>
</dbReference>
<organism evidence="3">
    <name type="scientific">Chromera velia CCMP2878</name>
    <dbReference type="NCBI Taxonomy" id="1169474"/>
    <lineage>
        <taxon>Eukaryota</taxon>
        <taxon>Sar</taxon>
        <taxon>Alveolata</taxon>
        <taxon>Colpodellida</taxon>
        <taxon>Chromeraceae</taxon>
        <taxon>Chromera</taxon>
    </lineage>
</organism>
<dbReference type="Pfam" id="PF12340">
    <property type="entry name" value="DUF3638"/>
    <property type="match status" value="1"/>
</dbReference>
<feature type="domain" description="DUF3638" evidence="2">
    <location>
        <begin position="1781"/>
        <end position="2014"/>
    </location>
</feature>
<accession>A0A0G4FS55</accession>
<dbReference type="EMBL" id="CDMZ01000592">
    <property type="protein sequence ID" value="CEM17514.1"/>
    <property type="molecule type" value="Genomic_DNA"/>
</dbReference>
<gene>
    <name evidence="3" type="ORF">Cvel_18510</name>
</gene>